<keyword evidence="2" id="KW-1185">Reference proteome</keyword>
<dbReference type="Gene3D" id="2.30.30.40">
    <property type="entry name" value="SH3 Domains"/>
    <property type="match status" value="1"/>
</dbReference>
<comment type="caution">
    <text evidence="1">The sequence shown here is derived from an EMBL/GenBank/DDBJ whole genome shotgun (WGS) entry which is preliminary data.</text>
</comment>
<gene>
    <name evidence="1" type="ORF">GCM10017566_71120</name>
</gene>
<protein>
    <recommendedName>
        <fullName evidence="3">SH3 domain-containing protein</fullName>
    </recommendedName>
</protein>
<dbReference type="OrthoDB" id="3574655at2"/>
<accession>A0A8H9J783</accession>
<sequence>MSLALPKKRVLIIGAVLVGVGLIYVMGADKRASEGATGGAAGCTVAVTADVLNVRAAPDVNAQIVGKFNHDAKTAAEPVVQNGFRKIAENKWAKTDYLQPVAGANCG</sequence>
<organism evidence="1 2">
    <name type="scientific">Amycolatopsis bartoniae</name>
    <dbReference type="NCBI Taxonomy" id="941986"/>
    <lineage>
        <taxon>Bacteria</taxon>
        <taxon>Bacillati</taxon>
        <taxon>Actinomycetota</taxon>
        <taxon>Actinomycetes</taxon>
        <taxon>Pseudonocardiales</taxon>
        <taxon>Pseudonocardiaceae</taxon>
        <taxon>Amycolatopsis</taxon>
    </lineage>
</organism>
<reference evidence="1" key="2">
    <citation type="submission" date="2020-09" db="EMBL/GenBank/DDBJ databases">
        <authorList>
            <person name="Sun Q."/>
            <person name="Zhou Y."/>
        </authorList>
    </citation>
    <scope>NUCLEOTIDE SEQUENCE</scope>
    <source>
        <strain evidence="1">CGMCC 4.7679</strain>
    </source>
</reference>
<name>A0A8H9J783_9PSEU</name>
<dbReference type="Proteomes" id="UP000658656">
    <property type="component" value="Unassembled WGS sequence"/>
</dbReference>
<evidence type="ECO:0000313" key="1">
    <source>
        <dbReference type="EMBL" id="GHF87011.1"/>
    </source>
</evidence>
<evidence type="ECO:0008006" key="3">
    <source>
        <dbReference type="Google" id="ProtNLM"/>
    </source>
</evidence>
<dbReference type="EMBL" id="BNAV01000020">
    <property type="protein sequence ID" value="GHF87011.1"/>
    <property type="molecule type" value="Genomic_DNA"/>
</dbReference>
<dbReference type="AlphaFoldDB" id="A0A8H9J783"/>
<reference evidence="1" key="1">
    <citation type="journal article" date="2014" name="Int. J. Syst. Evol. Microbiol.">
        <title>Complete genome sequence of Corynebacterium casei LMG S-19264T (=DSM 44701T), isolated from a smear-ripened cheese.</title>
        <authorList>
            <consortium name="US DOE Joint Genome Institute (JGI-PGF)"/>
            <person name="Walter F."/>
            <person name="Albersmeier A."/>
            <person name="Kalinowski J."/>
            <person name="Ruckert C."/>
        </authorList>
    </citation>
    <scope>NUCLEOTIDE SEQUENCE</scope>
    <source>
        <strain evidence="1">CGMCC 4.7679</strain>
    </source>
</reference>
<proteinExistence type="predicted"/>
<evidence type="ECO:0000313" key="2">
    <source>
        <dbReference type="Proteomes" id="UP000658656"/>
    </source>
</evidence>
<dbReference type="RefSeq" id="WP_145938790.1">
    <property type="nucleotide sequence ID" value="NZ_BNAV01000020.1"/>
</dbReference>